<protein>
    <submittedName>
        <fullName evidence="2">Uncharacterized protein</fullName>
    </submittedName>
</protein>
<evidence type="ECO:0000256" key="1">
    <source>
        <dbReference type="SAM" id="MobiDB-lite"/>
    </source>
</evidence>
<sequence length="296" mass="34899">MYRQQQQSQETNWKKLKEWQTTPEQKVETLFKLKTPCALTKVQLTTTIRKEVGALRQHQAHLMEIQRKPLARDDIRGIIDDQTELPTTYKRIEDKADQTAKDISHIMDKGDRNAKDHAHLMDKIDRNARDLVNLTVTLDTLQSELRNFLSQTTTGTSPPRRSTTDDHHSRTRTDDARYSSTRRSTEPAIRSTVTRVQRSDRDESPSLQKVRDDIRTADDNLRRLKRRIEETLRDNRNDSASRLQELREDKQRLIARKKRLESTVRRLERKSAAQQDDRVEQTPSRKRTRHDSHDHI</sequence>
<dbReference type="Proteomes" id="UP001331761">
    <property type="component" value="Unassembled WGS sequence"/>
</dbReference>
<name>A0AAN8ITI6_TRICO</name>
<dbReference type="EMBL" id="WIXE01006776">
    <property type="protein sequence ID" value="KAK5980987.1"/>
    <property type="molecule type" value="Genomic_DNA"/>
</dbReference>
<dbReference type="AlphaFoldDB" id="A0AAN8ITI6"/>
<feature type="compositionally biased region" description="Low complexity" evidence="1">
    <location>
        <begin position="152"/>
        <end position="161"/>
    </location>
</feature>
<feature type="compositionally biased region" description="Basic and acidic residues" evidence="1">
    <location>
        <begin position="162"/>
        <end position="177"/>
    </location>
</feature>
<feature type="compositionally biased region" description="Basic and acidic residues" evidence="1">
    <location>
        <begin position="263"/>
        <end position="280"/>
    </location>
</feature>
<feature type="region of interest" description="Disordered" evidence="1">
    <location>
        <begin position="263"/>
        <end position="296"/>
    </location>
</feature>
<evidence type="ECO:0000313" key="2">
    <source>
        <dbReference type="EMBL" id="KAK5980987.1"/>
    </source>
</evidence>
<feature type="region of interest" description="Disordered" evidence="1">
    <location>
        <begin position="149"/>
        <end position="214"/>
    </location>
</feature>
<gene>
    <name evidence="2" type="ORF">GCK32_019485</name>
</gene>
<proteinExistence type="predicted"/>
<reference evidence="2 3" key="1">
    <citation type="submission" date="2019-10" db="EMBL/GenBank/DDBJ databases">
        <title>Assembly and Annotation for the nematode Trichostrongylus colubriformis.</title>
        <authorList>
            <person name="Martin J."/>
        </authorList>
    </citation>
    <scope>NUCLEOTIDE SEQUENCE [LARGE SCALE GENOMIC DNA]</scope>
    <source>
        <strain evidence="2">G859</strain>
        <tissue evidence="2">Whole worm</tissue>
    </source>
</reference>
<accession>A0AAN8ITI6</accession>
<keyword evidence="3" id="KW-1185">Reference proteome</keyword>
<comment type="caution">
    <text evidence="2">The sequence shown here is derived from an EMBL/GenBank/DDBJ whole genome shotgun (WGS) entry which is preliminary data.</text>
</comment>
<evidence type="ECO:0000313" key="3">
    <source>
        <dbReference type="Proteomes" id="UP001331761"/>
    </source>
</evidence>
<feature type="compositionally biased region" description="Basic and acidic residues" evidence="1">
    <location>
        <begin position="197"/>
        <end position="214"/>
    </location>
</feature>
<organism evidence="2 3">
    <name type="scientific">Trichostrongylus colubriformis</name>
    <name type="common">Black scour worm</name>
    <dbReference type="NCBI Taxonomy" id="6319"/>
    <lineage>
        <taxon>Eukaryota</taxon>
        <taxon>Metazoa</taxon>
        <taxon>Ecdysozoa</taxon>
        <taxon>Nematoda</taxon>
        <taxon>Chromadorea</taxon>
        <taxon>Rhabditida</taxon>
        <taxon>Rhabditina</taxon>
        <taxon>Rhabditomorpha</taxon>
        <taxon>Strongyloidea</taxon>
        <taxon>Trichostrongylidae</taxon>
        <taxon>Trichostrongylus</taxon>
    </lineage>
</organism>